<comment type="caution">
    <text evidence="2">The sequence shown here is derived from an EMBL/GenBank/DDBJ whole genome shotgun (WGS) entry which is preliminary data.</text>
</comment>
<dbReference type="EMBL" id="LDJR01000061">
    <property type="protein sequence ID" value="OAK67120.1"/>
    <property type="molecule type" value="Genomic_DNA"/>
</dbReference>
<evidence type="ECO:0000259" key="1">
    <source>
        <dbReference type="Pfam" id="PF01261"/>
    </source>
</evidence>
<dbReference type="InterPro" id="IPR013022">
    <property type="entry name" value="Xyl_isomerase-like_TIM-brl"/>
</dbReference>
<dbReference type="Gene3D" id="3.20.20.150">
    <property type="entry name" value="Divalent-metal-dependent TIM barrel enzymes"/>
    <property type="match status" value="1"/>
</dbReference>
<dbReference type="OrthoDB" id="2543571at2"/>
<dbReference type="Proteomes" id="UP000077881">
    <property type="component" value="Unassembled WGS sequence"/>
</dbReference>
<feature type="domain" description="Xylose isomerase-like TIM barrel" evidence="1">
    <location>
        <begin position="36"/>
        <end position="284"/>
    </location>
</feature>
<dbReference type="InterPro" id="IPR036237">
    <property type="entry name" value="Xyl_isomerase-like_sf"/>
</dbReference>
<evidence type="ECO:0000313" key="5">
    <source>
        <dbReference type="Proteomes" id="UP000077881"/>
    </source>
</evidence>
<dbReference type="InterPro" id="IPR050312">
    <property type="entry name" value="IolE/XylAMocC-like"/>
</dbReference>
<dbReference type="AlphaFoldDB" id="A0A0Q9Y875"/>
<dbReference type="EMBL" id="LGPB01000014">
    <property type="protein sequence ID" value="KRG17024.1"/>
    <property type="molecule type" value="Genomic_DNA"/>
</dbReference>
<dbReference type="Proteomes" id="UP000053881">
    <property type="component" value="Unassembled WGS sequence"/>
</dbReference>
<dbReference type="PANTHER" id="PTHR12110">
    <property type="entry name" value="HYDROXYPYRUVATE ISOMERASE"/>
    <property type="match status" value="1"/>
</dbReference>
<dbReference type="RefSeq" id="WP_057984781.1">
    <property type="nucleotide sequence ID" value="NZ_JAGGKH010000012.1"/>
</dbReference>
<gene>
    <name evidence="3" type="ORF">ABB05_21390</name>
    <name evidence="2" type="ORF">ACA29_01345</name>
</gene>
<keyword evidence="5" id="KW-1185">Reference proteome</keyword>
<reference evidence="3 5" key="1">
    <citation type="submission" date="2015-05" db="EMBL/GenBank/DDBJ databases">
        <title>Comparison of genome.</title>
        <authorList>
            <person name="Zheng Z."/>
            <person name="Sun M."/>
        </authorList>
    </citation>
    <scope>NUCLEOTIDE SEQUENCE [LARGE SCALE GENOMIC DNA]</scope>
    <source>
        <strain evidence="3 5">G25-74</strain>
    </source>
</reference>
<evidence type="ECO:0000313" key="4">
    <source>
        <dbReference type="Proteomes" id="UP000053881"/>
    </source>
</evidence>
<reference evidence="2 4" key="2">
    <citation type="submission" date="2015-06" db="EMBL/GenBank/DDBJ databases">
        <title>Genome sequencing project of Bacillus galactosidilyticus PL133.</title>
        <authorList>
            <person name="Gaiero J."/>
            <person name="Nicol R."/>
            <person name="Habash M."/>
        </authorList>
    </citation>
    <scope>NUCLEOTIDE SEQUENCE [LARGE SCALE GENOMIC DNA]</scope>
    <source>
        <strain evidence="2 4">PL133</strain>
    </source>
</reference>
<protein>
    <recommendedName>
        <fullName evidence="1">Xylose isomerase-like TIM barrel domain-containing protein</fullName>
    </recommendedName>
</protein>
<dbReference type="Pfam" id="PF01261">
    <property type="entry name" value="AP_endonuc_2"/>
    <property type="match status" value="1"/>
</dbReference>
<accession>A0A0Q9Y875</accession>
<evidence type="ECO:0000313" key="3">
    <source>
        <dbReference type="EMBL" id="OAK67120.1"/>
    </source>
</evidence>
<evidence type="ECO:0000313" key="2">
    <source>
        <dbReference type="EMBL" id="KRG17024.1"/>
    </source>
</evidence>
<dbReference type="PATRIC" id="fig|217031.4.peg.469"/>
<proteinExistence type="predicted"/>
<sequence>MKIGMSIQQEALQSSIPAEQKQVYTAGFPSLDLYVDYLQSLGVSSIEVRIYKQTASYEDYHEALAMIQSKGLNITIHGELSHTIVGSQVYTDYPPLLPLLENLNKPITMPIHASQGDERNGNYAARTAQILHRWANELNSRTYQLQFALENNRVKEVTDPGNTLNGVLEMVEALNRPDVGICWDMGHYFSNLLNGKENAPAIFEEDPLLNRFCKRVVHTHIHGINLARTTHFPIQNEKNLPLQSFVQLLEQNRYKGIYNLELSLERWPQEDNAPELIAETVNYLQRTIASCRKGTR</sequence>
<organism evidence="2 4">
    <name type="scientific">Lederbergia galactosidilytica</name>
    <dbReference type="NCBI Taxonomy" id="217031"/>
    <lineage>
        <taxon>Bacteria</taxon>
        <taxon>Bacillati</taxon>
        <taxon>Bacillota</taxon>
        <taxon>Bacilli</taxon>
        <taxon>Bacillales</taxon>
        <taxon>Bacillaceae</taxon>
        <taxon>Lederbergia</taxon>
    </lineage>
</organism>
<name>A0A0Q9Y875_9BACI</name>
<dbReference type="SUPFAM" id="SSF51658">
    <property type="entry name" value="Xylose isomerase-like"/>
    <property type="match status" value="1"/>
</dbReference>
<dbReference type="PANTHER" id="PTHR12110:SF53">
    <property type="entry name" value="BLR5974 PROTEIN"/>
    <property type="match status" value="1"/>
</dbReference>
<dbReference type="STRING" id="217031.ABB05_21390"/>